<dbReference type="InterPro" id="IPR013766">
    <property type="entry name" value="Thioredoxin_domain"/>
</dbReference>
<dbReference type="InterPro" id="IPR036249">
    <property type="entry name" value="Thioredoxin-like_sf"/>
</dbReference>
<dbReference type="PROSITE" id="PS51352">
    <property type="entry name" value="THIOREDOXIN_2"/>
    <property type="match status" value="1"/>
</dbReference>
<dbReference type="PROSITE" id="PS51257">
    <property type="entry name" value="PROKAR_LIPOPROTEIN"/>
    <property type="match status" value="1"/>
</dbReference>
<feature type="disulfide bond" description="Redox-active" evidence="4">
    <location>
        <begin position="72"/>
        <end position="76"/>
    </location>
</feature>
<dbReference type="PANTHER" id="PTHR12151">
    <property type="entry name" value="ELECTRON TRANSPORT PROTIN SCO1/SENC FAMILY MEMBER"/>
    <property type="match status" value="1"/>
</dbReference>
<dbReference type="CDD" id="cd02968">
    <property type="entry name" value="SCO"/>
    <property type="match status" value="1"/>
</dbReference>
<gene>
    <name evidence="6" type="ORF">A2W18_00320</name>
</gene>
<keyword evidence="4" id="KW-1015">Disulfide bond</keyword>
<sequence length="196" mass="21160">MATVRAHRTVIVLLFALTFFACTPPKPIFKGADVTGIDWGGDVSLIAHTGKRVSTADYRGKILIIFFGFTNCPDICSPTLAKLAALRQALGADAGQVQVFFITVDPAHDTPQQLAGFLPKFDPTFIGLTGTLEEVTAAAREFKIVAVPSRSSSERFDHSGSVMVKDKAGKLRLIWRNELSAGDMEHDIKLLGKVTG</sequence>
<feature type="domain" description="Thioredoxin" evidence="5">
    <location>
        <begin position="20"/>
        <end position="193"/>
    </location>
</feature>
<comment type="caution">
    <text evidence="6">The sequence shown here is derived from an EMBL/GenBank/DDBJ whole genome shotgun (WGS) entry which is preliminary data.</text>
</comment>
<evidence type="ECO:0000256" key="1">
    <source>
        <dbReference type="ARBA" id="ARBA00010996"/>
    </source>
</evidence>
<evidence type="ECO:0000313" key="6">
    <source>
        <dbReference type="EMBL" id="OGI66421.1"/>
    </source>
</evidence>
<dbReference type="PANTHER" id="PTHR12151:SF25">
    <property type="entry name" value="LINALOOL DEHYDRATASE_ISOMERASE DOMAIN-CONTAINING PROTEIN"/>
    <property type="match status" value="1"/>
</dbReference>
<dbReference type="GO" id="GO:0046872">
    <property type="term" value="F:metal ion binding"/>
    <property type="evidence" value="ECO:0007669"/>
    <property type="project" value="UniProtKB-KW"/>
</dbReference>
<evidence type="ECO:0000256" key="2">
    <source>
        <dbReference type="ARBA" id="ARBA00023008"/>
    </source>
</evidence>
<dbReference type="Pfam" id="PF02630">
    <property type="entry name" value="SCO1-SenC"/>
    <property type="match status" value="1"/>
</dbReference>
<proteinExistence type="inferred from homology"/>
<reference evidence="6 7" key="1">
    <citation type="journal article" date="2016" name="Nat. Commun.">
        <title>Thousands of microbial genomes shed light on interconnected biogeochemical processes in an aquifer system.</title>
        <authorList>
            <person name="Anantharaman K."/>
            <person name="Brown C.T."/>
            <person name="Hug L.A."/>
            <person name="Sharon I."/>
            <person name="Castelle C.J."/>
            <person name="Probst A.J."/>
            <person name="Thomas B.C."/>
            <person name="Singh A."/>
            <person name="Wilkins M.J."/>
            <person name="Karaoz U."/>
            <person name="Brodie E.L."/>
            <person name="Williams K.H."/>
            <person name="Hubbard S.S."/>
            <person name="Banfield J.F."/>
        </authorList>
    </citation>
    <scope>NUCLEOTIDE SEQUENCE [LARGE SCALE GENOMIC DNA]</scope>
</reference>
<dbReference type="Proteomes" id="UP000179076">
    <property type="component" value="Unassembled WGS sequence"/>
</dbReference>
<accession>A0A1F6V9V9</accession>
<dbReference type="EMBL" id="MFSP01000088">
    <property type="protein sequence ID" value="OGI66421.1"/>
    <property type="molecule type" value="Genomic_DNA"/>
</dbReference>
<evidence type="ECO:0000313" key="7">
    <source>
        <dbReference type="Proteomes" id="UP000179076"/>
    </source>
</evidence>
<feature type="binding site" evidence="3">
    <location>
        <position position="76"/>
    </location>
    <ligand>
        <name>Cu cation</name>
        <dbReference type="ChEBI" id="CHEBI:23378"/>
    </ligand>
</feature>
<comment type="similarity">
    <text evidence="1">Belongs to the SCO1/2 family.</text>
</comment>
<feature type="binding site" evidence="3">
    <location>
        <position position="72"/>
    </location>
    <ligand>
        <name>Cu cation</name>
        <dbReference type="ChEBI" id="CHEBI:23378"/>
    </ligand>
</feature>
<evidence type="ECO:0000256" key="3">
    <source>
        <dbReference type="PIRSR" id="PIRSR603782-1"/>
    </source>
</evidence>
<dbReference type="AlphaFoldDB" id="A0A1F6V9V9"/>
<evidence type="ECO:0000259" key="5">
    <source>
        <dbReference type="PROSITE" id="PS51352"/>
    </source>
</evidence>
<organism evidence="6 7">
    <name type="scientific">Candidatus Muproteobacteria bacterium RBG_16_60_9</name>
    <dbReference type="NCBI Taxonomy" id="1817755"/>
    <lineage>
        <taxon>Bacteria</taxon>
        <taxon>Pseudomonadati</taxon>
        <taxon>Pseudomonadota</taxon>
        <taxon>Candidatus Muproteobacteria</taxon>
    </lineage>
</organism>
<keyword evidence="2 3" id="KW-0186">Copper</keyword>
<evidence type="ECO:0000256" key="4">
    <source>
        <dbReference type="PIRSR" id="PIRSR603782-2"/>
    </source>
</evidence>
<feature type="binding site" evidence="3">
    <location>
        <position position="158"/>
    </location>
    <ligand>
        <name>Cu cation</name>
        <dbReference type="ChEBI" id="CHEBI:23378"/>
    </ligand>
</feature>
<name>A0A1F6V9V9_9PROT</name>
<keyword evidence="3" id="KW-0479">Metal-binding</keyword>
<protein>
    <recommendedName>
        <fullName evidence="5">Thioredoxin domain-containing protein</fullName>
    </recommendedName>
</protein>
<dbReference type="InterPro" id="IPR003782">
    <property type="entry name" value="SCO1/SenC"/>
</dbReference>
<dbReference type="SUPFAM" id="SSF52833">
    <property type="entry name" value="Thioredoxin-like"/>
    <property type="match status" value="1"/>
</dbReference>
<dbReference type="Gene3D" id="3.40.30.10">
    <property type="entry name" value="Glutaredoxin"/>
    <property type="match status" value="1"/>
</dbReference>